<dbReference type="GeneID" id="301199614"/>
<protein>
    <submittedName>
        <fullName evidence="2">DUF3992 domain-containing protein</fullName>
    </submittedName>
</protein>
<keyword evidence="5" id="KW-1185">Reference proteome</keyword>
<dbReference type="RefSeq" id="WP_048545698.1">
    <property type="nucleotide sequence ID" value="NZ_CABMIE010000043.1"/>
</dbReference>
<reference evidence="2 4" key="1">
    <citation type="submission" date="2017-09" db="EMBL/GenBank/DDBJ databases">
        <title>Large-scale bioinformatics analysis of Bacillus genomes uncovers conserved roles of natural products in bacterial physiology.</title>
        <authorList>
            <consortium name="Agbiome Team Llc"/>
            <person name="Bleich R.M."/>
            <person name="Grubbs K.J."/>
            <person name="Santa Maria K.C."/>
            <person name="Allen S.E."/>
            <person name="Farag S."/>
            <person name="Shank E.A."/>
            <person name="Bowers A."/>
        </authorList>
    </citation>
    <scope>NUCLEOTIDE SEQUENCE [LARGE SCALE GENOMIC DNA]</scope>
    <source>
        <strain evidence="2 4">AFS080080</strain>
    </source>
</reference>
<organism evidence="2 4">
    <name type="scientific">Bacillus wiedmannii</name>
    <dbReference type="NCBI Taxonomy" id="1890302"/>
    <lineage>
        <taxon>Bacteria</taxon>
        <taxon>Bacillati</taxon>
        <taxon>Bacillota</taxon>
        <taxon>Bacilli</taxon>
        <taxon>Bacillales</taxon>
        <taxon>Bacillaceae</taxon>
        <taxon>Bacillus</taxon>
        <taxon>Bacillus cereus group</taxon>
    </lineage>
</organism>
<evidence type="ECO:0000313" key="3">
    <source>
        <dbReference type="EMBL" id="PRT42451.1"/>
    </source>
</evidence>
<proteinExistence type="predicted"/>
<dbReference type="Proteomes" id="UP000223311">
    <property type="component" value="Unassembled WGS sequence"/>
</dbReference>
<dbReference type="Pfam" id="PF13157">
    <property type="entry name" value="Enas"/>
    <property type="match status" value="1"/>
</dbReference>
<evidence type="ECO:0000313" key="5">
    <source>
        <dbReference type="Proteomes" id="UP000239236"/>
    </source>
</evidence>
<reference evidence="3 5" key="2">
    <citation type="submission" date="2018-03" db="EMBL/GenBank/DDBJ databases">
        <title>Genotypic and phenotypic analysis of antagonistic Bacillus spp. isolated from rhizosphere soil of plants in Tibet.</title>
        <authorList>
            <person name="Borriss R."/>
            <person name="Lasch P."/>
            <person name="Wu L."/>
            <person name="Wu H."/>
            <person name="Gao X."/>
        </authorList>
    </citation>
    <scope>NUCLEOTIDE SEQUENCE [LARGE SCALE GENOMIC DNA]</scope>
    <source>
        <strain evidence="3 5">NMSW16</strain>
    </source>
</reference>
<dbReference type="EMBL" id="NVGE01000023">
    <property type="protein sequence ID" value="PFZ28743.1"/>
    <property type="molecule type" value="Genomic_DNA"/>
</dbReference>
<evidence type="ECO:0000313" key="2">
    <source>
        <dbReference type="EMBL" id="PFZ28743.1"/>
    </source>
</evidence>
<dbReference type="Proteomes" id="UP000239236">
    <property type="component" value="Unassembled WGS sequence"/>
</dbReference>
<accession>A0A2B6ZZE5</accession>
<dbReference type="AlphaFoldDB" id="A0A0J7ELD9"/>
<evidence type="ECO:0000313" key="4">
    <source>
        <dbReference type="Proteomes" id="UP000223311"/>
    </source>
</evidence>
<name>A0A0J7ELD9_9BACI</name>
<sequence>MACECSGTVLTCCSDNSSNFVQDKVCNSWSSAAASTFTVYANNVNQNIVGTGYLTYDVGPGVSPANQITVAVLDSGGGTIQSFTVSEGTSIAFTFRRFNIIQITTPATPLGTYQGEFCITTRYLIS</sequence>
<gene>
    <name evidence="3" type="ORF">C6357_00230</name>
    <name evidence="2" type="ORF">COL66_17190</name>
</gene>
<dbReference type="EMBL" id="PVRR01000001">
    <property type="protein sequence ID" value="PRT42451.1"/>
    <property type="molecule type" value="Genomic_DNA"/>
</dbReference>
<dbReference type="InterPro" id="IPR025055">
    <property type="entry name" value="Ena_core"/>
</dbReference>
<feature type="domain" description="Endospore appendages core" evidence="1">
    <location>
        <begin position="10"/>
        <end position="124"/>
    </location>
</feature>
<accession>A0A0J7ELD9</accession>
<comment type="caution">
    <text evidence="2">The sequence shown here is derived from an EMBL/GenBank/DDBJ whole genome shotgun (WGS) entry which is preliminary data.</text>
</comment>
<evidence type="ECO:0000259" key="1">
    <source>
        <dbReference type="Pfam" id="PF13157"/>
    </source>
</evidence>